<feature type="domain" description="Anti-sigma K factor RskA C-terminal" evidence="12">
    <location>
        <begin position="103"/>
        <end position="248"/>
    </location>
</feature>
<keyword evidence="5" id="KW-1133">Transmembrane helix</keyword>
<dbReference type="InterPro" id="IPR053877">
    <property type="entry name" value="RskA_N"/>
</dbReference>
<evidence type="ECO:0000256" key="1">
    <source>
        <dbReference type="ARBA" id="ARBA00004167"/>
    </source>
</evidence>
<dbReference type="InterPro" id="IPR018764">
    <property type="entry name" value="RskA_C"/>
</dbReference>
<dbReference type="Pfam" id="PF22618">
    <property type="entry name" value="RskA_N"/>
    <property type="match status" value="1"/>
</dbReference>
<evidence type="ECO:0000256" key="11">
    <source>
        <dbReference type="SAM" id="MobiDB-lite"/>
    </source>
</evidence>
<gene>
    <name evidence="14" type="ORF">JGB26_25210</name>
    <name evidence="15" type="ORF">JGB26_33770</name>
</gene>
<dbReference type="Proteomes" id="UP000634780">
    <property type="component" value="Unassembled WGS sequence"/>
</dbReference>
<feature type="region of interest" description="Disordered" evidence="11">
    <location>
        <begin position="122"/>
        <end position="151"/>
    </location>
</feature>
<proteinExistence type="predicted"/>
<feature type="compositionally biased region" description="Basic and acidic residues" evidence="11">
    <location>
        <begin position="125"/>
        <end position="141"/>
    </location>
</feature>
<dbReference type="PANTHER" id="PTHR37461">
    <property type="entry name" value="ANTI-SIGMA-K FACTOR RSKA"/>
    <property type="match status" value="1"/>
</dbReference>
<keyword evidence="8" id="KW-0804">Transcription</keyword>
<dbReference type="InterPro" id="IPR051474">
    <property type="entry name" value="Anti-sigma-K/W_factor"/>
</dbReference>
<evidence type="ECO:0000256" key="6">
    <source>
        <dbReference type="ARBA" id="ARBA00023015"/>
    </source>
</evidence>
<dbReference type="Pfam" id="PF10099">
    <property type="entry name" value="RskA_C"/>
    <property type="match status" value="1"/>
</dbReference>
<comment type="subcellular location">
    <subcellularLocation>
        <location evidence="2">Cell membrane</location>
    </subcellularLocation>
    <subcellularLocation>
        <location evidence="1">Membrane</location>
        <topology evidence="1">Single-pass membrane protein</topology>
    </subcellularLocation>
</comment>
<organism evidence="15 16">
    <name type="scientific">Streptomyces flavofungini</name>
    <dbReference type="NCBI Taxonomy" id="68200"/>
    <lineage>
        <taxon>Bacteria</taxon>
        <taxon>Bacillati</taxon>
        <taxon>Actinomycetota</taxon>
        <taxon>Actinomycetes</taxon>
        <taxon>Kitasatosporales</taxon>
        <taxon>Streptomycetaceae</taxon>
        <taxon>Streptomyces</taxon>
    </lineage>
</organism>
<evidence type="ECO:0000256" key="4">
    <source>
        <dbReference type="ARBA" id="ARBA00022692"/>
    </source>
</evidence>
<dbReference type="EMBL" id="JAEKOZ010000032">
    <property type="protein sequence ID" value="MBJ3811994.1"/>
    <property type="molecule type" value="Genomic_DNA"/>
</dbReference>
<evidence type="ECO:0000259" key="12">
    <source>
        <dbReference type="Pfam" id="PF10099"/>
    </source>
</evidence>
<protein>
    <recommendedName>
        <fullName evidence="10">Regulator of SigK</fullName>
    </recommendedName>
    <alternativeName>
        <fullName evidence="9">Sigma-K anti-sigma factor RskA</fullName>
    </alternativeName>
</protein>
<feature type="domain" description="Anti-sigma-K factor RskA N-terminal" evidence="13">
    <location>
        <begin position="9"/>
        <end position="49"/>
    </location>
</feature>
<evidence type="ECO:0000256" key="9">
    <source>
        <dbReference type="ARBA" id="ARBA00029829"/>
    </source>
</evidence>
<reference evidence="15 16" key="1">
    <citation type="submission" date="2020-12" db="EMBL/GenBank/DDBJ databases">
        <title>Streptomyces typhae sp. nov., a novel endophytic actinomycete isolated from the root of cattail pollen (Typha angustifolia L.).</title>
        <authorList>
            <person name="Peng C."/>
            <person name="Liu C."/>
        </authorList>
    </citation>
    <scope>NUCLEOTIDE SEQUENCE [LARGE SCALE GENOMIC DNA]</scope>
    <source>
        <strain evidence="15 16">JCM 4753</strain>
    </source>
</reference>
<dbReference type="RefSeq" id="WP_190114924.1">
    <property type="nucleotide sequence ID" value="NZ_BMVR01000003.1"/>
</dbReference>
<keyword evidence="16" id="KW-1185">Reference proteome</keyword>
<keyword evidence="6" id="KW-0805">Transcription regulation</keyword>
<evidence type="ECO:0000256" key="2">
    <source>
        <dbReference type="ARBA" id="ARBA00004236"/>
    </source>
</evidence>
<name>A0ABS0XFI8_9ACTN</name>
<evidence type="ECO:0000313" key="16">
    <source>
        <dbReference type="Proteomes" id="UP000634780"/>
    </source>
</evidence>
<dbReference type="InterPro" id="IPR041916">
    <property type="entry name" value="Anti_sigma_zinc_sf"/>
</dbReference>
<evidence type="ECO:0000313" key="14">
    <source>
        <dbReference type="EMBL" id="MBJ3810370.1"/>
    </source>
</evidence>
<keyword evidence="7" id="KW-0472">Membrane</keyword>
<dbReference type="Gene3D" id="1.10.10.1320">
    <property type="entry name" value="Anti-sigma factor, zinc-finger domain"/>
    <property type="match status" value="1"/>
</dbReference>
<evidence type="ECO:0000259" key="13">
    <source>
        <dbReference type="Pfam" id="PF22618"/>
    </source>
</evidence>
<comment type="caution">
    <text evidence="15">The sequence shown here is derived from an EMBL/GenBank/DDBJ whole genome shotgun (WGS) entry which is preliminary data.</text>
</comment>
<keyword evidence="3" id="KW-1003">Cell membrane</keyword>
<evidence type="ECO:0000256" key="3">
    <source>
        <dbReference type="ARBA" id="ARBA00022475"/>
    </source>
</evidence>
<dbReference type="EMBL" id="JAEKOZ010000016">
    <property type="protein sequence ID" value="MBJ3810370.1"/>
    <property type="molecule type" value="Genomic_DNA"/>
</dbReference>
<evidence type="ECO:0000256" key="5">
    <source>
        <dbReference type="ARBA" id="ARBA00022989"/>
    </source>
</evidence>
<accession>A0ABS0XFI8</accession>
<evidence type="ECO:0000256" key="10">
    <source>
        <dbReference type="ARBA" id="ARBA00030803"/>
    </source>
</evidence>
<dbReference type="PANTHER" id="PTHR37461:SF1">
    <property type="entry name" value="ANTI-SIGMA-K FACTOR RSKA"/>
    <property type="match status" value="1"/>
</dbReference>
<evidence type="ECO:0000256" key="7">
    <source>
        <dbReference type="ARBA" id="ARBA00023136"/>
    </source>
</evidence>
<evidence type="ECO:0000256" key="8">
    <source>
        <dbReference type="ARBA" id="ARBA00023163"/>
    </source>
</evidence>
<keyword evidence="4" id="KW-0812">Transmembrane</keyword>
<evidence type="ECO:0000313" key="15">
    <source>
        <dbReference type="EMBL" id="MBJ3811994.1"/>
    </source>
</evidence>
<sequence>MTRSDDPHTLTGAFALHALEDEERARVEEHLAHCDPCAQEVRELTETAARLGLAVATAPRRGMRDDVLRRITSVRQDVPRAEPESGLPRTSRRARPVSRWALAACVAAAAAFGGTALWQHQQAQDARDQTHQARKEAREQSQELASVLTAPDARTRTGRLADGASATVVVSASRNRAAFVAAGLPEPPRGKVYQLWFDDDGSMRPAGLLSPGRDSQAMLMDGPVDRATGMGITLEPSGGSAKPTTVPVAQMLFPA</sequence>